<dbReference type="Proteomes" id="UP001464891">
    <property type="component" value="Unassembled WGS sequence"/>
</dbReference>
<accession>A0ABV0JG34</accession>
<reference evidence="1 2" key="1">
    <citation type="submission" date="2022-04" db="EMBL/GenBank/DDBJ databases">
        <title>Positive selection, recombination, and allopatry shape intraspecific diversity of widespread and dominant cyanobacteria.</title>
        <authorList>
            <person name="Wei J."/>
            <person name="Shu W."/>
            <person name="Hu C."/>
        </authorList>
    </citation>
    <scope>NUCLEOTIDE SEQUENCE [LARGE SCALE GENOMIC DNA]</scope>
    <source>
        <strain evidence="1 2">GB2-A4</strain>
    </source>
</reference>
<keyword evidence="2" id="KW-1185">Reference proteome</keyword>
<evidence type="ECO:0000313" key="1">
    <source>
        <dbReference type="EMBL" id="MEP0820754.1"/>
    </source>
</evidence>
<organism evidence="1 2">
    <name type="scientific">Trichocoleus desertorum GB2-A4</name>
    <dbReference type="NCBI Taxonomy" id="2933944"/>
    <lineage>
        <taxon>Bacteria</taxon>
        <taxon>Bacillati</taxon>
        <taxon>Cyanobacteriota</taxon>
        <taxon>Cyanophyceae</taxon>
        <taxon>Leptolyngbyales</taxon>
        <taxon>Trichocoleusaceae</taxon>
        <taxon>Trichocoleus</taxon>
    </lineage>
</organism>
<sequence length="56" mass="6667">MQRRHSDFWIGLSAQSWLEGMDLASDWVESWIQLSGNKRPYLQQDLHSAFRLQSLF</sequence>
<evidence type="ECO:0000313" key="2">
    <source>
        <dbReference type="Proteomes" id="UP001464891"/>
    </source>
</evidence>
<comment type="caution">
    <text evidence="1">The sequence shown here is derived from an EMBL/GenBank/DDBJ whole genome shotgun (WGS) entry which is preliminary data.</text>
</comment>
<dbReference type="RefSeq" id="WP_190442015.1">
    <property type="nucleotide sequence ID" value="NZ_JAMPKM010000043.1"/>
</dbReference>
<name>A0ABV0JG34_9CYAN</name>
<proteinExistence type="predicted"/>
<protein>
    <submittedName>
        <fullName evidence="1">Uncharacterized protein</fullName>
    </submittedName>
</protein>
<gene>
    <name evidence="1" type="ORF">NC998_27080</name>
</gene>
<dbReference type="EMBL" id="JAMPKM010000043">
    <property type="protein sequence ID" value="MEP0820754.1"/>
    <property type="molecule type" value="Genomic_DNA"/>
</dbReference>